<comment type="caution">
    <text evidence="2">The sequence shown here is derived from an EMBL/GenBank/DDBJ whole genome shotgun (WGS) entry which is preliminary data.</text>
</comment>
<organism evidence="2 3">
    <name type="scientific">Tetraparma gracilis</name>
    <dbReference type="NCBI Taxonomy" id="2962635"/>
    <lineage>
        <taxon>Eukaryota</taxon>
        <taxon>Sar</taxon>
        <taxon>Stramenopiles</taxon>
        <taxon>Ochrophyta</taxon>
        <taxon>Bolidophyceae</taxon>
        <taxon>Parmales</taxon>
        <taxon>Triparmaceae</taxon>
        <taxon>Tetraparma</taxon>
    </lineage>
</organism>
<feature type="region of interest" description="Disordered" evidence="1">
    <location>
        <begin position="46"/>
        <end position="66"/>
    </location>
</feature>
<protein>
    <submittedName>
        <fullName evidence="2">Uncharacterized protein</fullName>
    </submittedName>
</protein>
<reference evidence="2 3" key="1">
    <citation type="journal article" date="2023" name="Commun. Biol.">
        <title>Genome analysis of Parmales, the sister group of diatoms, reveals the evolutionary specialization of diatoms from phago-mixotrophs to photoautotrophs.</title>
        <authorList>
            <person name="Ban H."/>
            <person name="Sato S."/>
            <person name="Yoshikawa S."/>
            <person name="Yamada K."/>
            <person name="Nakamura Y."/>
            <person name="Ichinomiya M."/>
            <person name="Sato N."/>
            <person name="Blanc-Mathieu R."/>
            <person name="Endo H."/>
            <person name="Kuwata A."/>
            <person name="Ogata H."/>
        </authorList>
    </citation>
    <scope>NUCLEOTIDE SEQUENCE [LARGE SCALE GENOMIC DNA]</scope>
</reference>
<evidence type="ECO:0000256" key="1">
    <source>
        <dbReference type="SAM" id="MobiDB-lite"/>
    </source>
</evidence>
<proteinExistence type="predicted"/>
<evidence type="ECO:0000313" key="2">
    <source>
        <dbReference type="EMBL" id="GMI25796.1"/>
    </source>
</evidence>
<name>A0ABQ6MGX3_9STRA</name>
<gene>
    <name evidence="2" type="ORF">TeGR_g4539</name>
</gene>
<dbReference type="Proteomes" id="UP001165060">
    <property type="component" value="Unassembled WGS sequence"/>
</dbReference>
<dbReference type="EMBL" id="BRYB01005546">
    <property type="protein sequence ID" value="GMI25796.1"/>
    <property type="molecule type" value="Genomic_DNA"/>
</dbReference>
<evidence type="ECO:0000313" key="3">
    <source>
        <dbReference type="Proteomes" id="UP001165060"/>
    </source>
</evidence>
<keyword evidence="3" id="KW-1185">Reference proteome</keyword>
<feature type="region of interest" description="Disordered" evidence="1">
    <location>
        <begin position="1"/>
        <end position="21"/>
    </location>
</feature>
<sequence>MSSSLPPASSSAVPDSLSPLVVPPSGQISLPSLVIPCPLGRVPAAESLRPSPCGRVPAAESLRPSP</sequence>
<accession>A0ABQ6MGX3</accession>